<evidence type="ECO:0000313" key="2">
    <source>
        <dbReference type="Proteomes" id="UP000554965"/>
    </source>
</evidence>
<sequence length="60" mass="6146">MANACVMSFGFPTRGTSLELVLSVALVTFRILLTPNGAGGVRTGAGKAMGRGAFAARTWS</sequence>
<dbReference type="Proteomes" id="UP000554965">
    <property type="component" value="Unassembled WGS sequence"/>
</dbReference>
<proteinExistence type="predicted"/>
<organism evidence="1 2">
    <name type="scientific">Mycobacterium simulans</name>
    <dbReference type="NCBI Taxonomy" id="627089"/>
    <lineage>
        <taxon>Bacteria</taxon>
        <taxon>Bacillati</taxon>
        <taxon>Actinomycetota</taxon>
        <taxon>Actinomycetes</taxon>
        <taxon>Mycobacteriales</taxon>
        <taxon>Mycobacteriaceae</taxon>
        <taxon>Mycobacterium</taxon>
    </lineage>
</organism>
<comment type="caution">
    <text evidence="1">The sequence shown here is derived from an EMBL/GenBank/DDBJ whole genome shotgun (WGS) entry which is preliminary data.</text>
</comment>
<dbReference type="EMBL" id="OCTY01000002">
    <property type="protein sequence ID" value="SOJ57503.1"/>
    <property type="molecule type" value="Genomic_DNA"/>
</dbReference>
<evidence type="ECO:0000313" key="1">
    <source>
        <dbReference type="EMBL" id="SOJ57503.1"/>
    </source>
</evidence>
<name>A0A7Z7NC26_9MYCO</name>
<gene>
    <name evidence="1" type="ORF">MSIMFB_04981</name>
</gene>
<dbReference type="AlphaFoldDB" id="A0A7Z7NC26"/>
<keyword evidence="2" id="KW-1185">Reference proteome</keyword>
<reference evidence="1 2" key="1">
    <citation type="submission" date="2017-10" db="EMBL/GenBank/DDBJ databases">
        <authorList>
            <consortium name="Urmite Genomes"/>
        </authorList>
    </citation>
    <scope>NUCLEOTIDE SEQUENCE [LARGE SCALE GENOMIC DNA]</scope>
    <source>
        <strain evidence="1 2">FB-527</strain>
    </source>
</reference>
<accession>A0A7Z7NC26</accession>
<protein>
    <submittedName>
        <fullName evidence="1">Uncharacterized protein</fullName>
    </submittedName>
</protein>